<gene>
    <name evidence="1" type="ORF">H0235_011813</name>
</gene>
<organism evidence="1 2">
    <name type="scientific">Vespula pensylvanica</name>
    <name type="common">Western yellow jacket</name>
    <name type="synonym">Wasp</name>
    <dbReference type="NCBI Taxonomy" id="30213"/>
    <lineage>
        <taxon>Eukaryota</taxon>
        <taxon>Metazoa</taxon>
        <taxon>Ecdysozoa</taxon>
        <taxon>Arthropoda</taxon>
        <taxon>Hexapoda</taxon>
        <taxon>Insecta</taxon>
        <taxon>Pterygota</taxon>
        <taxon>Neoptera</taxon>
        <taxon>Endopterygota</taxon>
        <taxon>Hymenoptera</taxon>
        <taxon>Apocrita</taxon>
        <taxon>Aculeata</taxon>
        <taxon>Vespoidea</taxon>
        <taxon>Vespidae</taxon>
        <taxon>Vespinae</taxon>
        <taxon>Vespula</taxon>
    </lineage>
</organism>
<dbReference type="AlphaFoldDB" id="A0A834NSR7"/>
<evidence type="ECO:0000313" key="2">
    <source>
        <dbReference type="Proteomes" id="UP000600918"/>
    </source>
</evidence>
<evidence type="ECO:0000313" key="1">
    <source>
        <dbReference type="EMBL" id="KAF7417282.1"/>
    </source>
</evidence>
<dbReference type="Proteomes" id="UP000600918">
    <property type="component" value="Unassembled WGS sequence"/>
</dbReference>
<dbReference type="EMBL" id="JACSDY010000010">
    <property type="protein sequence ID" value="KAF7417282.1"/>
    <property type="molecule type" value="Genomic_DNA"/>
</dbReference>
<protein>
    <submittedName>
        <fullName evidence="1">Uncharacterized protein</fullName>
    </submittedName>
</protein>
<comment type="caution">
    <text evidence="1">The sequence shown here is derived from an EMBL/GenBank/DDBJ whole genome shotgun (WGS) entry which is preliminary data.</text>
</comment>
<reference evidence="1" key="1">
    <citation type="journal article" date="2020" name="G3 (Bethesda)">
        <title>High-Quality Assemblies for Three Invasive Social Wasps from the &lt;i&gt;Vespula&lt;/i&gt; Genus.</title>
        <authorList>
            <person name="Harrop T.W.R."/>
            <person name="Guhlin J."/>
            <person name="McLaughlin G.M."/>
            <person name="Permina E."/>
            <person name="Stockwell P."/>
            <person name="Gilligan J."/>
            <person name="Le Lec M.F."/>
            <person name="Gruber M.A.M."/>
            <person name="Quinn O."/>
            <person name="Lovegrove M."/>
            <person name="Duncan E.J."/>
            <person name="Remnant E.J."/>
            <person name="Van Eeckhoven J."/>
            <person name="Graham B."/>
            <person name="Knapp R.A."/>
            <person name="Langford K.W."/>
            <person name="Kronenberg Z."/>
            <person name="Press M.O."/>
            <person name="Eacker S.M."/>
            <person name="Wilson-Rankin E.E."/>
            <person name="Purcell J."/>
            <person name="Lester P.J."/>
            <person name="Dearden P.K."/>
        </authorList>
    </citation>
    <scope>NUCLEOTIDE SEQUENCE</scope>
    <source>
        <strain evidence="1">Volc-1</strain>
    </source>
</reference>
<proteinExistence type="predicted"/>
<keyword evidence="2" id="KW-1185">Reference proteome</keyword>
<name>A0A834NSR7_VESPE</name>
<accession>A0A834NSR7</accession>
<sequence>MRTVSVVENKTGFRNERHVPWRSLMLMTVCLVARKVSNDDDDDENDDIDKVRARNNVLIYGSHRYRIGRKLSESSAKREADEDRKVEERGSISFNAALFVSELVNKVRSGAGWIQADACRTNVFKSKQDIWTLSFKSLSPYIAESSMFEQRGISRQFEENP</sequence>